<evidence type="ECO:0000313" key="1">
    <source>
        <dbReference type="EMBL" id="SVC81055.1"/>
    </source>
</evidence>
<dbReference type="EMBL" id="UINC01112250">
    <property type="protein sequence ID" value="SVC81055.1"/>
    <property type="molecule type" value="Genomic_DNA"/>
</dbReference>
<name>A0A382Q7Z3_9ZZZZ</name>
<reference evidence="1" key="1">
    <citation type="submission" date="2018-05" db="EMBL/GenBank/DDBJ databases">
        <authorList>
            <person name="Lanie J.A."/>
            <person name="Ng W.-L."/>
            <person name="Kazmierczak K.M."/>
            <person name="Andrzejewski T.M."/>
            <person name="Davidsen T.M."/>
            <person name="Wayne K.J."/>
            <person name="Tettelin H."/>
            <person name="Glass J.I."/>
            <person name="Rusch D."/>
            <person name="Podicherti R."/>
            <person name="Tsui H.-C.T."/>
            <person name="Winkler M.E."/>
        </authorList>
    </citation>
    <scope>NUCLEOTIDE SEQUENCE</scope>
</reference>
<feature type="non-terminal residue" evidence="1">
    <location>
        <position position="41"/>
    </location>
</feature>
<sequence>MIYFHLSKSNFLPTGLSEEGDDVRCSQGRSVVVSVIIARRG</sequence>
<dbReference type="AlphaFoldDB" id="A0A382Q7Z3"/>
<accession>A0A382Q7Z3</accession>
<proteinExistence type="predicted"/>
<organism evidence="1">
    <name type="scientific">marine metagenome</name>
    <dbReference type="NCBI Taxonomy" id="408172"/>
    <lineage>
        <taxon>unclassified sequences</taxon>
        <taxon>metagenomes</taxon>
        <taxon>ecological metagenomes</taxon>
    </lineage>
</organism>
<gene>
    <name evidence="1" type="ORF">METZ01_LOCUS333909</name>
</gene>
<protein>
    <submittedName>
        <fullName evidence="1">Uncharacterized protein</fullName>
    </submittedName>
</protein>